<gene>
    <name evidence="1" type="ORF">E4O86_06120</name>
</gene>
<dbReference type="RefSeq" id="WP_161139637.1">
    <property type="nucleotide sequence ID" value="NZ_SPKJ01000012.1"/>
</dbReference>
<dbReference type="EMBL" id="SPKJ01000012">
    <property type="protein sequence ID" value="MYZ47287.1"/>
    <property type="molecule type" value="Genomic_DNA"/>
</dbReference>
<proteinExistence type="predicted"/>
<protein>
    <submittedName>
        <fullName evidence="1">Uncharacterized protein</fullName>
    </submittedName>
</protein>
<dbReference type="OrthoDB" id="9129225at2"/>
<dbReference type="Proteomes" id="UP000773614">
    <property type="component" value="Unassembled WGS sequence"/>
</dbReference>
<dbReference type="AlphaFoldDB" id="A0A964WSS9"/>
<sequence length="85" mass="9434">MNRQKMLIGVATDEARNVEQKRVYHEISAGPRGEVPRPFLAMLDIPDITRSIQVIGAQLRFLDNLPADLREIAIPATAAALWIGI</sequence>
<comment type="caution">
    <text evidence="1">The sequence shown here is derived from an EMBL/GenBank/DDBJ whole genome shotgun (WGS) entry which is preliminary data.</text>
</comment>
<keyword evidence="2" id="KW-1185">Reference proteome</keyword>
<evidence type="ECO:0000313" key="1">
    <source>
        <dbReference type="EMBL" id="MYZ47287.1"/>
    </source>
</evidence>
<organism evidence="1 2">
    <name type="scientific">Propylenella binzhouense</name>
    <dbReference type="NCBI Taxonomy" id="2555902"/>
    <lineage>
        <taxon>Bacteria</taxon>
        <taxon>Pseudomonadati</taxon>
        <taxon>Pseudomonadota</taxon>
        <taxon>Alphaproteobacteria</taxon>
        <taxon>Hyphomicrobiales</taxon>
        <taxon>Propylenellaceae</taxon>
        <taxon>Propylenella</taxon>
    </lineage>
</organism>
<reference evidence="1" key="1">
    <citation type="submission" date="2019-03" db="EMBL/GenBank/DDBJ databases">
        <title>Afifella sp. nov., isolated from activated sludge.</title>
        <authorList>
            <person name="Li Q."/>
            <person name="Liu Y."/>
        </authorList>
    </citation>
    <scope>NUCLEOTIDE SEQUENCE</scope>
    <source>
        <strain evidence="1">L72</strain>
    </source>
</reference>
<accession>A0A964WSS9</accession>
<evidence type="ECO:0000313" key="2">
    <source>
        <dbReference type="Proteomes" id="UP000773614"/>
    </source>
</evidence>
<name>A0A964WSS9_9HYPH</name>